<dbReference type="EMBL" id="CP001804">
    <property type="protein sequence ID" value="ACY17163.1"/>
    <property type="molecule type" value="Genomic_DNA"/>
</dbReference>
<protein>
    <submittedName>
        <fullName evidence="1">Uncharacterized protein</fullName>
    </submittedName>
</protein>
<evidence type="ECO:0000313" key="2">
    <source>
        <dbReference type="Proteomes" id="UP000001880"/>
    </source>
</evidence>
<dbReference type="Proteomes" id="UP000001880">
    <property type="component" value="Chromosome"/>
</dbReference>
<evidence type="ECO:0000313" key="1">
    <source>
        <dbReference type="EMBL" id="ACY17163.1"/>
    </source>
</evidence>
<name>D0LRD5_HALO1</name>
<dbReference type="HOGENOM" id="CLU_079321_0_0_7"/>
<dbReference type="PANTHER" id="PTHR38009">
    <property type="entry name" value="CONSERVED HYPOTHETICAL PHAGE TAIL PROTEIN"/>
    <property type="match status" value="1"/>
</dbReference>
<dbReference type="PANTHER" id="PTHR38009:SF1">
    <property type="entry name" value="CONSERVED HYPOTHETICAL PHAGE TAIL PROTEIN"/>
    <property type="match status" value="1"/>
</dbReference>
<dbReference type="Pfam" id="PF06841">
    <property type="entry name" value="Phage_T4_gp19"/>
    <property type="match status" value="1"/>
</dbReference>
<dbReference type="InterPro" id="IPR010667">
    <property type="entry name" value="Phage_T4_Gp19"/>
</dbReference>
<dbReference type="eggNOG" id="ENOG502ZJNZ">
    <property type="taxonomic scope" value="Bacteria"/>
</dbReference>
<accession>D0LRD5</accession>
<gene>
    <name evidence="1" type="ordered locus">Hoch_4672</name>
</gene>
<organism evidence="1 2">
    <name type="scientific">Haliangium ochraceum (strain DSM 14365 / JCM 11303 / SMP-2)</name>
    <dbReference type="NCBI Taxonomy" id="502025"/>
    <lineage>
        <taxon>Bacteria</taxon>
        <taxon>Pseudomonadati</taxon>
        <taxon>Myxococcota</taxon>
        <taxon>Polyangia</taxon>
        <taxon>Haliangiales</taxon>
        <taxon>Kofleriaceae</taxon>
        <taxon>Haliangium</taxon>
    </lineage>
</organism>
<dbReference type="AlphaFoldDB" id="D0LRD5"/>
<keyword evidence="2" id="KW-1185">Reference proteome</keyword>
<dbReference type="InterPro" id="IPR011747">
    <property type="entry name" value="CHP02241"/>
</dbReference>
<proteinExistence type="predicted"/>
<dbReference type="GO" id="GO:0005198">
    <property type="term" value="F:structural molecule activity"/>
    <property type="evidence" value="ECO:0007669"/>
    <property type="project" value="InterPro"/>
</dbReference>
<reference evidence="1 2" key="1">
    <citation type="journal article" date="2010" name="Stand. Genomic Sci.">
        <title>Complete genome sequence of Haliangium ochraceum type strain (SMP-2).</title>
        <authorList>
            <consortium name="US DOE Joint Genome Institute (JGI-PGF)"/>
            <person name="Ivanova N."/>
            <person name="Daum C."/>
            <person name="Lang E."/>
            <person name="Abt B."/>
            <person name="Kopitz M."/>
            <person name="Saunders E."/>
            <person name="Lapidus A."/>
            <person name="Lucas S."/>
            <person name="Glavina Del Rio T."/>
            <person name="Nolan M."/>
            <person name="Tice H."/>
            <person name="Copeland A."/>
            <person name="Cheng J.F."/>
            <person name="Chen F."/>
            <person name="Bruce D."/>
            <person name="Goodwin L."/>
            <person name="Pitluck S."/>
            <person name="Mavromatis K."/>
            <person name="Pati A."/>
            <person name="Mikhailova N."/>
            <person name="Chen A."/>
            <person name="Palaniappan K."/>
            <person name="Land M."/>
            <person name="Hauser L."/>
            <person name="Chang Y.J."/>
            <person name="Jeffries C.D."/>
            <person name="Detter J.C."/>
            <person name="Brettin T."/>
            <person name="Rohde M."/>
            <person name="Goker M."/>
            <person name="Bristow J."/>
            <person name="Markowitz V."/>
            <person name="Eisen J.A."/>
            <person name="Hugenholtz P."/>
            <person name="Kyrpides N.C."/>
            <person name="Klenk H.P."/>
        </authorList>
    </citation>
    <scope>NUCLEOTIDE SEQUENCE [LARGE SCALE GENOMIC DNA]</scope>
    <source>
        <strain evidence="2">DSM 14365 / CIP 107738 / JCM 11303 / AJ 13395 / SMP-2</strain>
    </source>
</reference>
<dbReference type="KEGG" id="hoh:Hoch_4672"/>
<dbReference type="RefSeq" id="WP_012829761.1">
    <property type="nucleotide sequence ID" value="NC_013440.1"/>
</dbReference>
<sequence>MSLNRRAYTAGHFLFHLDGDSETTWLKSVDGGGVKGSVMEEPLSLATTPLKHLATVEIEPLSLEIGMSASSPIFRWIQDSWNSKFSRRNGSIIHADFNLDALIEQSFQDALVSEVTFPALDGSDKSPAYINMKLQPERMELKSGDKRKIKGVDSQKQKLWTPSSFRLEIEGIDCKHVNKIDSFTVKQKIKQLYIGSSRYPELEPTGVEFPKLSLSIGAAHARDFMAWHEAFVVKGDKDPKHQKTGALEFLDPATAKTIFSIQLNNIGINALSLEKSDANAESIKRFNIELYIESMDLDLSSSGLV</sequence>
<dbReference type="OrthoDB" id="9356026at2"/>